<proteinExistence type="predicted"/>
<dbReference type="InterPro" id="IPR002931">
    <property type="entry name" value="Transglutaminase-like"/>
</dbReference>
<dbReference type="RefSeq" id="WP_203724117.1">
    <property type="nucleotide sequence ID" value="NZ_BAAATX010000008.1"/>
</dbReference>
<protein>
    <recommendedName>
        <fullName evidence="1">Transglutaminase-like domain-containing protein</fullName>
    </recommendedName>
</protein>
<accession>A0ABQ3YM64</accession>
<organism evidence="2 3">
    <name type="scientific">Paractinoplanes durhamensis</name>
    <dbReference type="NCBI Taxonomy" id="113563"/>
    <lineage>
        <taxon>Bacteria</taxon>
        <taxon>Bacillati</taxon>
        <taxon>Actinomycetota</taxon>
        <taxon>Actinomycetes</taxon>
        <taxon>Micromonosporales</taxon>
        <taxon>Micromonosporaceae</taxon>
        <taxon>Paractinoplanes</taxon>
    </lineage>
</organism>
<evidence type="ECO:0000313" key="2">
    <source>
        <dbReference type="EMBL" id="GID98679.1"/>
    </source>
</evidence>
<dbReference type="EMBL" id="BOML01000002">
    <property type="protein sequence ID" value="GID98679.1"/>
    <property type="molecule type" value="Genomic_DNA"/>
</dbReference>
<feature type="domain" description="Transglutaminase-like" evidence="1">
    <location>
        <begin position="86"/>
        <end position="140"/>
    </location>
</feature>
<evidence type="ECO:0000259" key="1">
    <source>
        <dbReference type="Pfam" id="PF01841"/>
    </source>
</evidence>
<dbReference type="SUPFAM" id="SSF54001">
    <property type="entry name" value="Cysteine proteinases"/>
    <property type="match status" value="1"/>
</dbReference>
<gene>
    <name evidence="2" type="ORF">Adu01nite_00300</name>
</gene>
<name>A0ABQ3YM64_9ACTN</name>
<reference evidence="2 3" key="1">
    <citation type="submission" date="2021-01" db="EMBL/GenBank/DDBJ databases">
        <title>Whole genome shotgun sequence of Actinoplanes durhamensis NBRC 14914.</title>
        <authorList>
            <person name="Komaki H."/>
            <person name="Tamura T."/>
        </authorList>
    </citation>
    <scope>NUCLEOTIDE SEQUENCE [LARGE SCALE GENOMIC DNA]</scope>
    <source>
        <strain evidence="2 3">NBRC 14914</strain>
    </source>
</reference>
<dbReference type="Gene3D" id="3.10.620.30">
    <property type="match status" value="1"/>
</dbReference>
<comment type="caution">
    <text evidence="2">The sequence shown here is derived from an EMBL/GenBank/DDBJ whole genome shotgun (WGS) entry which is preliminary data.</text>
</comment>
<sequence length="280" mass="31231">MDYTRQTRFSDPRQHAALFDPLPADPDGIGAVVRNLAVHYRASGIDFPPDRLTEIDSRWVDRILGADRKRFATPLAEPRPPEQRVVGCCRDFALLTVAALRHKGVPARSRIGFADYIVPGDHLDHVITEFWDGSRWIATDTEVDVPDVRLAPGGLRTAAQVWTDHRSGVVDVETFGVGGDPELRGAWFVRNYVIYELAHRRGDELLLWDLWGDMGREPPADPALIDEIADLLQSADAGDKAAERKLADRYADDLRLHPGDQIRCVSPRGVVSDVDLRVST</sequence>
<dbReference type="Proteomes" id="UP000637628">
    <property type="component" value="Unassembled WGS sequence"/>
</dbReference>
<dbReference type="Pfam" id="PF01841">
    <property type="entry name" value="Transglut_core"/>
    <property type="match status" value="1"/>
</dbReference>
<dbReference type="InterPro" id="IPR038765">
    <property type="entry name" value="Papain-like_cys_pep_sf"/>
</dbReference>
<evidence type="ECO:0000313" key="3">
    <source>
        <dbReference type="Proteomes" id="UP000637628"/>
    </source>
</evidence>
<keyword evidence="3" id="KW-1185">Reference proteome</keyword>